<reference evidence="1 4" key="3">
    <citation type="journal article" date="2023" name="Front. Microbiol.">
        <title>Phylogeography and host specificity of Pasteurellaceae pathogenic to sea-farmed fish in the north-east Atlantic.</title>
        <authorList>
            <person name="Gulla S."/>
            <person name="Colquhoun D.J."/>
            <person name="Olsen A.B."/>
            <person name="Spilsberg B."/>
            <person name="Lagesen K."/>
            <person name="Aakesson C.P."/>
            <person name="Strom S."/>
            <person name="Manji F."/>
            <person name="Birkbeck T.H."/>
            <person name="Nilsen H.K."/>
        </authorList>
    </citation>
    <scope>NUCLEOTIDE SEQUENCE [LARGE SCALE GENOMIC DNA]</scope>
    <source>
        <strain evidence="1 4">VIO11850</strain>
    </source>
</reference>
<dbReference type="RefSeq" id="WP_090922243.1">
    <property type="nucleotide sequence ID" value="NZ_CP016180.1"/>
</dbReference>
<gene>
    <name evidence="1" type="ORF">QJT92_07835</name>
    <name evidence="2" type="ORF">SAMN05444853_11617</name>
</gene>
<dbReference type="EMBL" id="JASAVS010000017">
    <property type="protein sequence ID" value="MDP8085827.1"/>
    <property type="molecule type" value="Genomic_DNA"/>
</dbReference>
<accession>A0A1H7Y439</accession>
<organism evidence="2 3">
    <name type="scientific">Phocoenobacter skyensis</name>
    <dbReference type="NCBI Taxonomy" id="97481"/>
    <lineage>
        <taxon>Bacteria</taxon>
        <taxon>Pseudomonadati</taxon>
        <taxon>Pseudomonadota</taxon>
        <taxon>Gammaproteobacteria</taxon>
        <taxon>Pasteurellales</taxon>
        <taxon>Pasteurellaceae</taxon>
        <taxon>Phocoenobacter</taxon>
    </lineage>
</organism>
<keyword evidence="4" id="KW-1185">Reference proteome</keyword>
<dbReference type="EMBL" id="FOBN01000016">
    <property type="protein sequence ID" value="SEM40644.1"/>
    <property type="molecule type" value="Genomic_DNA"/>
</dbReference>
<name>A0A1H7Y439_9PAST</name>
<reference evidence="2" key="2">
    <citation type="submission" date="2016-10" db="EMBL/GenBank/DDBJ databases">
        <authorList>
            <person name="de Groot N.N."/>
        </authorList>
    </citation>
    <scope>NUCLEOTIDE SEQUENCE [LARGE SCALE GENOMIC DNA]</scope>
    <source>
        <strain evidence="2">DSM 24204</strain>
    </source>
</reference>
<proteinExistence type="predicted"/>
<dbReference type="STRING" id="97481.SAMN05444853_11617"/>
<dbReference type="OrthoDB" id="9816412at2"/>
<evidence type="ECO:0000313" key="1">
    <source>
        <dbReference type="EMBL" id="MDP8085827.1"/>
    </source>
</evidence>
<dbReference type="GeneID" id="83544250"/>
<dbReference type="AlphaFoldDB" id="A0A1H7Y439"/>
<reference evidence="3" key="1">
    <citation type="submission" date="2016-10" db="EMBL/GenBank/DDBJ databases">
        <authorList>
            <person name="Varghese N."/>
            <person name="Submissions S."/>
        </authorList>
    </citation>
    <scope>NUCLEOTIDE SEQUENCE [LARGE SCALE GENOMIC DNA]</scope>
    <source>
        <strain evidence="3">DSM 24204</strain>
    </source>
</reference>
<dbReference type="Proteomes" id="UP000198883">
    <property type="component" value="Unassembled WGS sequence"/>
</dbReference>
<evidence type="ECO:0000313" key="4">
    <source>
        <dbReference type="Proteomes" id="UP001224812"/>
    </source>
</evidence>
<sequence>MAKAIFEIFRTGRHNGIGKEGRKFWTDEELKQIAQLYNEEIKSAPLVIGHPENNKPEYGAVKKVICCKNSLFAEAEVQPDLIKKIKAGKFSGISSSFYNLKNIDNPIKGISYYLRHVGFLESGKQTPAVKDMLPPEMSVYNVCFSEQESDVCLFCEDDYINLNYSETLHEKTLYFQQVLDVDYETALQFSINKE</sequence>
<evidence type="ECO:0000313" key="3">
    <source>
        <dbReference type="Proteomes" id="UP000198883"/>
    </source>
</evidence>
<dbReference type="Proteomes" id="UP001224812">
    <property type="component" value="Unassembled WGS sequence"/>
</dbReference>
<evidence type="ECO:0000313" key="2">
    <source>
        <dbReference type="EMBL" id="SEM40644.1"/>
    </source>
</evidence>
<protein>
    <submittedName>
        <fullName evidence="2">Uncharacterized protein</fullName>
    </submittedName>
</protein>